<comment type="caution">
    <text evidence="2">The sequence shown here is derived from an EMBL/GenBank/DDBJ whole genome shotgun (WGS) entry which is preliminary data.</text>
</comment>
<dbReference type="PROSITE" id="PS51257">
    <property type="entry name" value="PROKAR_LIPOPROTEIN"/>
    <property type="match status" value="1"/>
</dbReference>
<dbReference type="EMBL" id="DXCC01000015">
    <property type="protein sequence ID" value="HIZ15235.1"/>
    <property type="molecule type" value="Genomic_DNA"/>
</dbReference>
<evidence type="ECO:0000256" key="1">
    <source>
        <dbReference type="SAM" id="SignalP"/>
    </source>
</evidence>
<feature type="chain" id="PRO_5039445382" description="Gliding motility lipoprotein GldH" evidence="1">
    <location>
        <begin position="23"/>
        <end position="156"/>
    </location>
</feature>
<gene>
    <name evidence="2" type="ORF">H9816_04925</name>
</gene>
<dbReference type="Proteomes" id="UP000824014">
    <property type="component" value="Unassembled WGS sequence"/>
</dbReference>
<dbReference type="AlphaFoldDB" id="A0A9D2DE60"/>
<reference evidence="2" key="1">
    <citation type="journal article" date="2021" name="PeerJ">
        <title>Extensive microbial diversity within the chicken gut microbiome revealed by metagenomics and culture.</title>
        <authorList>
            <person name="Gilroy R."/>
            <person name="Ravi A."/>
            <person name="Getino M."/>
            <person name="Pursley I."/>
            <person name="Horton D.L."/>
            <person name="Alikhan N.F."/>
            <person name="Baker D."/>
            <person name="Gharbi K."/>
            <person name="Hall N."/>
            <person name="Watson M."/>
            <person name="Adriaenssens E.M."/>
            <person name="Foster-Nyarko E."/>
            <person name="Jarju S."/>
            <person name="Secka A."/>
            <person name="Antonio M."/>
            <person name="Oren A."/>
            <person name="Chaudhuri R.R."/>
            <person name="La Ragione R."/>
            <person name="Hildebrand F."/>
            <person name="Pallen M.J."/>
        </authorList>
    </citation>
    <scope>NUCLEOTIDE SEQUENCE</scope>
    <source>
        <strain evidence="2">ChiHjej11B10-19426</strain>
    </source>
</reference>
<name>A0A9D2DE60_9BACT</name>
<proteinExistence type="predicted"/>
<protein>
    <recommendedName>
        <fullName evidence="4">Gliding motility lipoprotein GldH</fullName>
    </recommendedName>
</protein>
<feature type="signal peptide" evidence="1">
    <location>
        <begin position="1"/>
        <end position="22"/>
    </location>
</feature>
<evidence type="ECO:0000313" key="2">
    <source>
        <dbReference type="EMBL" id="HIZ15235.1"/>
    </source>
</evidence>
<evidence type="ECO:0000313" key="3">
    <source>
        <dbReference type="Proteomes" id="UP000824014"/>
    </source>
</evidence>
<keyword evidence="1" id="KW-0732">Signal</keyword>
<accession>A0A9D2DE60</accession>
<sequence>MRIRSYLLLTACLLLAGGLAGCGRSGSAVYCEPVDPCGWQPGDTLRIVHHNTDTVGRYDIELFASWAARPAALHRDTATVRLIVRTPDSLRCTELVRLQDDRAGNRPQEWQTSYRTGVRFAQYGDYEFAFVRETGEPPIGLRALGVEITQTKHGKR</sequence>
<organism evidence="2 3">
    <name type="scientific">Candidatus Tidjanibacter faecipullorum</name>
    <dbReference type="NCBI Taxonomy" id="2838766"/>
    <lineage>
        <taxon>Bacteria</taxon>
        <taxon>Pseudomonadati</taxon>
        <taxon>Bacteroidota</taxon>
        <taxon>Bacteroidia</taxon>
        <taxon>Bacteroidales</taxon>
        <taxon>Rikenellaceae</taxon>
        <taxon>Tidjanibacter</taxon>
    </lineage>
</organism>
<reference evidence="2" key="2">
    <citation type="submission" date="2021-04" db="EMBL/GenBank/DDBJ databases">
        <authorList>
            <person name="Gilroy R."/>
        </authorList>
    </citation>
    <scope>NUCLEOTIDE SEQUENCE</scope>
    <source>
        <strain evidence="2">ChiHjej11B10-19426</strain>
    </source>
</reference>
<evidence type="ECO:0008006" key="4">
    <source>
        <dbReference type="Google" id="ProtNLM"/>
    </source>
</evidence>